<comment type="caution">
    <text evidence="2">The sequence shown here is derived from an EMBL/GenBank/DDBJ whole genome shotgun (WGS) entry which is preliminary data.</text>
</comment>
<gene>
    <name evidence="2" type="ORF">GCM10022406_07820</name>
</gene>
<protein>
    <recommendedName>
        <fullName evidence="1">Secretion system C-terminal sorting domain-containing protein</fullName>
    </recommendedName>
</protein>
<name>A0ABP7MLV1_9BACT</name>
<keyword evidence="3" id="KW-1185">Reference proteome</keyword>
<reference evidence="3" key="1">
    <citation type="journal article" date="2019" name="Int. J. Syst. Evol. Microbiol.">
        <title>The Global Catalogue of Microorganisms (GCM) 10K type strain sequencing project: providing services to taxonomists for standard genome sequencing and annotation.</title>
        <authorList>
            <consortium name="The Broad Institute Genomics Platform"/>
            <consortium name="The Broad Institute Genome Sequencing Center for Infectious Disease"/>
            <person name="Wu L."/>
            <person name="Ma J."/>
        </authorList>
    </citation>
    <scope>NUCLEOTIDE SEQUENCE [LARGE SCALE GENOMIC DNA]</scope>
    <source>
        <strain evidence="3">JCM 17214</strain>
    </source>
</reference>
<dbReference type="InterPro" id="IPR026444">
    <property type="entry name" value="Secre_tail"/>
</dbReference>
<evidence type="ECO:0000313" key="2">
    <source>
        <dbReference type="EMBL" id="GAA3924075.1"/>
    </source>
</evidence>
<accession>A0ABP7MLV1</accession>
<feature type="domain" description="Secretion system C-terminal sorting" evidence="1">
    <location>
        <begin position="155"/>
        <end position="209"/>
    </location>
</feature>
<dbReference type="NCBIfam" id="TIGR04183">
    <property type="entry name" value="Por_Secre_tail"/>
    <property type="match status" value="1"/>
</dbReference>
<evidence type="ECO:0000259" key="1">
    <source>
        <dbReference type="Pfam" id="PF18962"/>
    </source>
</evidence>
<dbReference type="Pfam" id="PF18962">
    <property type="entry name" value="Por_Secre_tail"/>
    <property type="match status" value="1"/>
</dbReference>
<dbReference type="Proteomes" id="UP001499909">
    <property type="component" value="Unassembled WGS sequence"/>
</dbReference>
<sequence length="217" mass="22328">MAADPTIPGGRLNRNGIAAICSTNKAYPGVVATATGVHYDTYTITNPSTTTSACATLTLAPACSEGTGQLFCSVYLTAFNPANLATGYRSDIGLSPTTDPASMNVLVSPREVLVVVISGVAATSACSSYSLTVSAPVALPVRASRTTGQPTLTAYPNPVQDVLHIASSKAGGYSLYTTTGELVKHISGSEVSLRDLPGGVYILQQDDTRAATRIVKL</sequence>
<organism evidence="2 3">
    <name type="scientific">Hymenobacter algoricola</name>
    <dbReference type="NCBI Taxonomy" id="486267"/>
    <lineage>
        <taxon>Bacteria</taxon>
        <taxon>Pseudomonadati</taxon>
        <taxon>Bacteroidota</taxon>
        <taxon>Cytophagia</taxon>
        <taxon>Cytophagales</taxon>
        <taxon>Hymenobacteraceae</taxon>
        <taxon>Hymenobacter</taxon>
    </lineage>
</organism>
<proteinExistence type="predicted"/>
<dbReference type="EMBL" id="BAABDH010000015">
    <property type="protein sequence ID" value="GAA3924075.1"/>
    <property type="molecule type" value="Genomic_DNA"/>
</dbReference>
<evidence type="ECO:0000313" key="3">
    <source>
        <dbReference type="Proteomes" id="UP001499909"/>
    </source>
</evidence>